<protein>
    <submittedName>
        <fullName evidence="1">Uncharacterized protein</fullName>
    </submittedName>
</protein>
<sequence>MFELVLGGIEGQIILAEEKMKIKGPKDGKLQANFNGKAKSLFKNSDSLSLATTKSLVLLSIVGQEYCRGDFLGAIIEQAVTEPHQLVTFLIADELHWHNLKSEEYLTDDHKATLKKEARQLGAAYFEEHLHYFLKPLGLSVEKFKNNYPDLNTLEKISVLNQLAKDMSLGFEVVTWSQWVAHPQYQEREPGLNSLCQSEPELKASIAAEADIFAGRHQQEGDKEGLWKARSKGYLEEETPAIMWLAAALNYNFIVYPGQIRKPFEVAKAYFDKNREDPRCSFPEDLDLNLVANWLQVSFCRKAIEPPKLTTTDNNRQKDIATNKSLEEISNRLVISEVEATLKKFEELSLGENRYKFFSHGGTQERQESATISPQTLFNSAIEHMAYGITAAIIDKGGSIEFQRQLFEQSFASLLSIVQKQQAASSMVESKSKPINEIISPLAIDVVEIEAESRPTQASALKF</sequence>
<dbReference type="InterPro" id="IPR038622">
    <property type="entry name" value="CDPS_sf"/>
</dbReference>
<dbReference type="Gene3D" id="3.40.50.11710">
    <property type="entry name" value="Cyclodipeptide synthase"/>
    <property type="match status" value="1"/>
</dbReference>
<name>A0A378HXJ7_9GAMM</name>
<evidence type="ECO:0000313" key="1">
    <source>
        <dbReference type="EMBL" id="STX27542.1"/>
    </source>
</evidence>
<evidence type="ECO:0000313" key="2">
    <source>
        <dbReference type="Proteomes" id="UP000254968"/>
    </source>
</evidence>
<dbReference type="RefSeq" id="WP_115301346.1">
    <property type="nucleotide sequence ID" value="NZ_CAAAHO010000003.1"/>
</dbReference>
<proteinExistence type="predicted"/>
<keyword evidence="2" id="KW-1185">Reference proteome</keyword>
<accession>A0A378HXJ7</accession>
<reference evidence="1 2" key="1">
    <citation type="submission" date="2018-06" db="EMBL/GenBank/DDBJ databases">
        <authorList>
            <consortium name="Pathogen Informatics"/>
            <person name="Doyle S."/>
        </authorList>
    </citation>
    <scope>NUCLEOTIDE SEQUENCE [LARGE SCALE GENOMIC DNA]</scope>
    <source>
        <strain evidence="1 2">NCTC13315</strain>
    </source>
</reference>
<organism evidence="1 2">
    <name type="scientific">Legionella beliardensis</name>
    <dbReference type="NCBI Taxonomy" id="91822"/>
    <lineage>
        <taxon>Bacteria</taxon>
        <taxon>Pseudomonadati</taxon>
        <taxon>Pseudomonadota</taxon>
        <taxon>Gammaproteobacteria</taxon>
        <taxon>Legionellales</taxon>
        <taxon>Legionellaceae</taxon>
        <taxon>Legionella</taxon>
    </lineage>
</organism>
<dbReference type="GO" id="GO:0016755">
    <property type="term" value="F:aminoacyltransferase activity"/>
    <property type="evidence" value="ECO:0007669"/>
    <property type="project" value="InterPro"/>
</dbReference>
<dbReference type="EMBL" id="UGNV01000001">
    <property type="protein sequence ID" value="STX27542.1"/>
    <property type="molecule type" value="Genomic_DNA"/>
</dbReference>
<dbReference type="OrthoDB" id="5653377at2"/>
<dbReference type="Proteomes" id="UP000254968">
    <property type="component" value="Unassembled WGS sequence"/>
</dbReference>
<dbReference type="AlphaFoldDB" id="A0A378HXJ7"/>
<gene>
    <name evidence="1" type="ORF">NCTC13315_00048</name>
</gene>